<evidence type="ECO:0000256" key="3">
    <source>
        <dbReference type="ARBA" id="ARBA00022676"/>
    </source>
</evidence>
<proteinExistence type="inferred from homology"/>
<dbReference type="OrthoDB" id="9815663at2"/>
<evidence type="ECO:0000256" key="1">
    <source>
        <dbReference type="ARBA" id="ARBA00004370"/>
    </source>
</evidence>
<feature type="domain" description="Diacylglycerol glucosyltransferase N-terminal" evidence="6">
    <location>
        <begin position="14"/>
        <end position="175"/>
    </location>
</feature>
<sequence>MKILILTTSTGQGHNQAANSLAKTYKAKNHTVSIFDFIPEEKKLQNLLIVEGYEFLAKNLPKLYGKLYKITDSKLTNKSLNLLLSPIKNLVYKKILIEKPDLIIGTHPFAVKIIGNLKSNGLNVPFISVVTDFKAHYTYVNPAVDAYITATEYTKNTLLIRKVPENKIYPVGIPIREDFLYKTTQKKNNRFTILIMGGSMGLSGIEASLNELINNPNPLDIMVICGKNEILKKNLSNKFGNRRENKNIEILGFTKDIPYYMEKAHILISKPGGLTVSEAIAKKLPLVSPFAIPGQEQENLEFLESVGAAVALKSIKDLNSTINRFIINPLLIDEMQKSLEKLAKDFSLETILSLSNKLTKKSYA</sequence>
<accession>A0A1M6EH69</accession>
<feature type="domain" description="Glycosyl transferase family 28 C-terminal" evidence="5">
    <location>
        <begin position="192"/>
        <end position="322"/>
    </location>
</feature>
<protein>
    <submittedName>
        <fullName evidence="7">Processive 1,2-diacylglycerol beta-glucosyltransferase</fullName>
    </submittedName>
</protein>
<organism evidence="7 8">
    <name type="scientific">Clostridium cavendishii DSM 21758</name>
    <dbReference type="NCBI Taxonomy" id="1121302"/>
    <lineage>
        <taxon>Bacteria</taxon>
        <taxon>Bacillati</taxon>
        <taxon>Bacillota</taxon>
        <taxon>Clostridia</taxon>
        <taxon>Eubacteriales</taxon>
        <taxon>Clostridiaceae</taxon>
        <taxon>Clostridium</taxon>
    </lineage>
</organism>
<evidence type="ECO:0000256" key="4">
    <source>
        <dbReference type="ARBA" id="ARBA00022679"/>
    </source>
</evidence>
<dbReference type="EMBL" id="FQZB01000005">
    <property type="protein sequence ID" value="SHI84815.1"/>
    <property type="molecule type" value="Genomic_DNA"/>
</dbReference>
<keyword evidence="8" id="KW-1185">Reference proteome</keyword>
<dbReference type="PANTHER" id="PTHR43025:SF3">
    <property type="entry name" value="MONOGALACTOSYLDIACYLGLYCEROL SYNTHASE 1, CHLOROPLASTIC"/>
    <property type="match status" value="1"/>
</dbReference>
<dbReference type="Pfam" id="PF06925">
    <property type="entry name" value="MGDG_synth"/>
    <property type="match status" value="1"/>
</dbReference>
<evidence type="ECO:0000256" key="2">
    <source>
        <dbReference type="ARBA" id="ARBA00006962"/>
    </source>
</evidence>
<evidence type="ECO:0000313" key="7">
    <source>
        <dbReference type="EMBL" id="SHI84815.1"/>
    </source>
</evidence>
<dbReference type="PANTHER" id="PTHR43025">
    <property type="entry name" value="MONOGALACTOSYLDIACYLGLYCEROL SYNTHASE"/>
    <property type="match status" value="1"/>
</dbReference>
<dbReference type="Gene3D" id="3.40.50.2000">
    <property type="entry name" value="Glycogen Phosphorylase B"/>
    <property type="match status" value="1"/>
</dbReference>
<comment type="similarity">
    <text evidence="2">Belongs to the glycosyltransferase 28 family.</text>
</comment>
<dbReference type="SUPFAM" id="SSF53756">
    <property type="entry name" value="UDP-Glycosyltransferase/glycogen phosphorylase"/>
    <property type="match status" value="1"/>
</dbReference>
<evidence type="ECO:0000313" key="8">
    <source>
        <dbReference type="Proteomes" id="UP000184310"/>
    </source>
</evidence>
<dbReference type="InterPro" id="IPR050519">
    <property type="entry name" value="Glycosyltransf_28_UgtP"/>
</dbReference>
<dbReference type="GO" id="GO:0016758">
    <property type="term" value="F:hexosyltransferase activity"/>
    <property type="evidence" value="ECO:0007669"/>
    <property type="project" value="InterPro"/>
</dbReference>
<gene>
    <name evidence="7" type="ORF">SAMN02745163_00853</name>
</gene>
<dbReference type="RefSeq" id="WP_084108340.1">
    <property type="nucleotide sequence ID" value="NZ_FQZB01000005.1"/>
</dbReference>
<dbReference type="InterPro" id="IPR007235">
    <property type="entry name" value="Glyco_trans_28_C"/>
</dbReference>
<dbReference type="InterPro" id="IPR009695">
    <property type="entry name" value="Diacylglyc_glucosyltr_N"/>
</dbReference>
<dbReference type="GO" id="GO:0016020">
    <property type="term" value="C:membrane"/>
    <property type="evidence" value="ECO:0007669"/>
    <property type="project" value="UniProtKB-SubCell"/>
</dbReference>
<keyword evidence="4 7" id="KW-0808">Transferase</keyword>
<dbReference type="Pfam" id="PF04101">
    <property type="entry name" value="Glyco_tran_28_C"/>
    <property type="match status" value="1"/>
</dbReference>
<reference evidence="7 8" key="1">
    <citation type="submission" date="2016-11" db="EMBL/GenBank/DDBJ databases">
        <authorList>
            <person name="Jaros S."/>
            <person name="Januszkiewicz K."/>
            <person name="Wedrychowicz H."/>
        </authorList>
    </citation>
    <scope>NUCLEOTIDE SEQUENCE [LARGE SCALE GENOMIC DNA]</scope>
    <source>
        <strain evidence="7 8">DSM 21758</strain>
    </source>
</reference>
<comment type="subcellular location">
    <subcellularLocation>
        <location evidence="1">Membrane</location>
    </subcellularLocation>
</comment>
<dbReference type="GO" id="GO:0009247">
    <property type="term" value="P:glycolipid biosynthetic process"/>
    <property type="evidence" value="ECO:0007669"/>
    <property type="project" value="InterPro"/>
</dbReference>
<dbReference type="AlphaFoldDB" id="A0A1M6EH69"/>
<evidence type="ECO:0000259" key="5">
    <source>
        <dbReference type="Pfam" id="PF04101"/>
    </source>
</evidence>
<keyword evidence="3" id="KW-0328">Glycosyltransferase</keyword>
<dbReference type="STRING" id="1121302.SAMN02745163_00853"/>
<evidence type="ECO:0000259" key="6">
    <source>
        <dbReference type="Pfam" id="PF06925"/>
    </source>
</evidence>
<dbReference type="Proteomes" id="UP000184310">
    <property type="component" value="Unassembled WGS sequence"/>
</dbReference>
<name>A0A1M6EH69_9CLOT</name>